<evidence type="ECO:0000313" key="2">
    <source>
        <dbReference type="EMBL" id="CAO80615.1"/>
    </source>
</evidence>
<organism evidence="2 3">
    <name type="scientific">Cloacimonas acidaminovorans (strain Evry)</name>
    <dbReference type="NCBI Taxonomy" id="459349"/>
    <lineage>
        <taxon>Bacteria</taxon>
        <taxon>Pseudomonadati</taxon>
        <taxon>Candidatus Cloacimonadota</taxon>
        <taxon>Candidatus Cloacimonadia</taxon>
        <taxon>Candidatus Cloacimonadales</taxon>
        <taxon>Candidatus Cloacimonadaceae</taxon>
        <taxon>Candidatus Cloacimonas</taxon>
    </lineage>
</organism>
<reference evidence="2 3" key="1">
    <citation type="journal article" date="2008" name="J. Bacteriol.">
        <title>'Candidatus Cloacamonas acidaminovorans': genome sequence reconstruction provides a first glimpse of a new bacterial division.</title>
        <authorList>
            <person name="Pelletier E."/>
            <person name="Kreimeyer A."/>
            <person name="Bocs S."/>
            <person name="Rouy Z."/>
            <person name="Gyapay G."/>
            <person name="Chouari R."/>
            <person name="Riviere D."/>
            <person name="Ganesan A."/>
            <person name="Daegelen P."/>
            <person name="Sghir A."/>
            <person name="Cohen G.N."/>
            <person name="Medigue C."/>
            <person name="Weissenbach J."/>
            <person name="Le Paslier D."/>
        </authorList>
    </citation>
    <scope>NUCLEOTIDE SEQUENCE [LARGE SCALE GENOMIC DNA]</scope>
    <source>
        <strain evidence="3">Evry</strain>
    </source>
</reference>
<dbReference type="STRING" id="459349.CLOAM0732"/>
<dbReference type="eggNOG" id="COG3642">
    <property type="taxonomic scope" value="Bacteria"/>
</dbReference>
<evidence type="ECO:0000259" key="1">
    <source>
        <dbReference type="Pfam" id="PF01636"/>
    </source>
</evidence>
<sequence>MSLFSAIIRLFVSSLNKNKFSSVFVLSDCVIKYFSSYKHFQAELFAYQLNLPMLPKLLDYTEPYWIKMEKITGIPYLDELKNFQPALLAETIANFHWATLQNDKCLCHIDNAPKNILFCQGKYYFIDFAESEFAYPEKDITHLLLFWAADFPGEFFRSSVTLFLNIYLSILQLNSERWMTSLQENICLFDNRRKNFGKHSGKQPIAIQSANRKWLAELEELINS</sequence>
<dbReference type="KEGG" id="caci:CLOAM0732"/>
<name>B0VH00_CLOAI</name>
<dbReference type="InterPro" id="IPR011009">
    <property type="entry name" value="Kinase-like_dom_sf"/>
</dbReference>
<accession>B0VH00</accession>
<protein>
    <recommendedName>
        <fullName evidence="1">Aminoglycoside phosphotransferase domain-containing protein</fullName>
    </recommendedName>
</protein>
<feature type="domain" description="Aminoglycoside phosphotransferase" evidence="1">
    <location>
        <begin position="80"/>
        <end position="156"/>
    </location>
</feature>
<dbReference type="Pfam" id="PF01636">
    <property type="entry name" value="APH"/>
    <property type="match status" value="1"/>
</dbReference>
<keyword evidence="3" id="KW-1185">Reference proteome</keyword>
<gene>
    <name evidence="2" type="ordered locus">CLOAM0732</name>
</gene>
<evidence type="ECO:0000313" key="3">
    <source>
        <dbReference type="Proteomes" id="UP000002019"/>
    </source>
</evidence>
<dbReference type="HOGENOM" id="CLU_1233249_0_0_0"/>
<dbReference type="Gene3D" id="3.90.1200.10">
    <property type="match status" value="1"/>
</dbReference>
<dbReference type="SUPFAM" id="SSF56112">
    <property type="entry name" value="Protein kinase-like (PK-like)"/>
    <property type="match status" value="1"/>
</dbReference>
<proteinExistence type="predicted"/>
<dbReference type="AlphaFoldDB" id="B0VH00"/>
<dbReference type="EMBL" id="CU466930">
    <property type="protein sequence ID" value="CAO80615.1"/>
    <property type="molecule type" value="Genomic_DNA"/>
</dbReference>
<dbReference type="InterPro" id="IPR002575">
    <property type="entry name" value="Aminoglycoside_PTrfase"/>
</dbReference>
<dbReference type="Proteomes" id="UP000002019">
    <property type="component" value="Chromosome"/>
</dbReference>